<name>A0ABP8ENJ5_9MICO</name>
<reference evidence="2" key="1">
    <citation type="journal article" date="2019" name="Int. J. Syst. Evol. Microbiol.">
        <title>The Global Catalogue of Microorganisms (GCM) 10K type strain sequencing project: providing services to taxonomists for standard genome sequencing and annotation.</title>
        <authorList>
            <consortium name="The Broad Institute Genomics Platform"/>
            <consortium name="The Broad Institute Genome Sequencing Center for Infectious Disease"/>
            <person name="Wu L."/>
            <person name="Ma J."/>
        </authorList>
    </citation>
    <scope>NUCLEOTIDE SEQUENCE [LARGE SCALE GENOMIC DNA]</scope>
    <source>
        <strain evidence="2">JCM 17458</strain>
    </source>
</reference>
<protein>
    <submittedName>
        <fullName evidence="1">Phosphatase</fullName>
    </submittedName>
</protein>
<keyword evidence="2" id="KW-1185">Reference proteome</keyword>
<accession>A0ABP8ENJ5</accession>
<evidence type="ECO:0000313" key="1">
    <source>
        <dbReference type="EMBL" id="GAA4285503.1"/>
    </source>
</evidence>
<sequence>MTQDLEQLAAQLDAARITGDVGTPREGNLAHIQRFLDQETHFHFGVELRRAWDFDSVFDLMVEKVGISPDRSHLRGQDTISAQKCIAAAARFADALGEVARGGGRILFGSGHPAGMVPVHQAFAHVAEAAGAEVVRAAGPIRVATDGGDVRHLHGVWIWHQHGGIPHTHSPEPVAHLLAELRRRGEAAPDLVVADHGWAGHPGSQGIRTIGFADCNDPALFVAEAQGQVEAAVPLDDDIEPQLYRPLVEFVLDRAGLPGDDIAF</sequence>
<dbReference type="Proteomes" id="UP001501586">
    <property type="component" value="Unassembled WGS sequence"/>
</dbReference>
<comment type="caution">
    <text evidence="1">The sequence shown here is derived from an EMBL/GenBank/DDBJ whole genome shotgun (WGS) entry which is preliminary data.</text>
</comment>
<dbReference type="EMBL" id="BAABAZ010000012">
    <property type="protein sequence ID" value="GAA4285503.1"/>
    <property type="molecule type" value="Genomic_DNA"/>
</dbReference>
<proteinExistence type="predicted"/>
<organism evidence="1 2">
    <name type="scientific">Brevibacterium daeguense</name>
    <dbReference type="NCBI Taxonomy" id="909936"/>
    <lineage>
        <taxon>Bacteria</taxon>
        <taxon>Bacillati</taxon>
        <taxon>Actinomycetota</taxon>
        <taxon>Actinomycetes</taxon>
        <taxon>Micrococcales</taxon>
        <taxon>Brevibacteriaceae</taxon>
        <taxon>Brevibacterium</taxon>
    </lineage>
</organism>
<evidence type="ECO:0000313" key="2">
    <source>
        <dbReference type="Proteomes" id="UP001501586"/>
    </source>
</evidence>
<dbReference type="RefSeq" id="WP_236863336.1">
    <property type="nucleotide sequence ID" value="NZ_BAABAZ010000012.1"/>
</dbReference>
<gene>
    <name evidence="1" type="ORF">GCM10022261_30340</name>
</gene>
<dbReference type="InterPro" id="IPR031423">
    <property type="entry name" value="Phosphatase_SCO2771"/>
</dbReference>
<dbReference type="Pfam" id="PF15698">
    <property type="entry name" value="Phosphatase"/>
    <property type="match status" value="1"/>
</dbReference>